<dbReference type="AlphaFoldDB" id="A0A916SJR4"/>
<evidence type="ECO:0000259" key="1">
    <source>
        <dbReference type="Pfam" id="PF02036"/>
    </source>
</evidence>
<evidence type="ECO:0000313" key="2">
    <source>
        <dbReference type="EMBL" id="GGB02622.1"/>
    </source>
</evidence>
<keyword evidence="3" id="KW-1185">Reference proteome</keyword>
<organism evidence="2 3">
    <name type="scientific">Brucella endophytica</name>
    <dbReference type="NCBI Taxonomy" id="1963359"/>
    <lineage>
        <taxon>Bacteria</taxon>
        <taxon>Pseudomonadati</taxon>
        <taxon>Pseudomonadota</taxon>
        <taxon>Alphaproteobacteria</taxon>
        <taxon>Hyphomicrobiales</taxon>
        <taxon>Brucellaceae</taxon>
        <taxon>Brucella/Ochrobactrum group</taxon>
        <taxon>Brucella</taxon>
    </lineage>
</organism>
<accession>A0A916SJR4</accession>
<gene>
    <name evidence="2" type="ORF">GCM10011491_33440</name>
</gene>
<reference evidence="2" key="2">
    <citation type="submission" date="2020-09" db="EMBL/GenBank/DDBJ databases">
        <authorList>
            <person name="Sun Q."/>
            <person name="Zhou Y."/>
        </authorList>
    </citation>
    <scope>NUCLEOTIDE SEQUENCE</scope>
    <source>
        <strain evidence="2">CGMCC 1.15082</strain>
    </source>
</reference>
<dbReference type="Pfam" id="PF02036">
    <property type="entry name" value="SCP2"/>
    <property type="match status" value="1"/>
</dbReference>
<comment type="caution">
    <text evidence="2">The sequence shown here is derived from an EMBL/GenBank/DDBJ whole genome shotgun (WGS) entry which is preliminary data.</text>
</comment>
<name>A0A916SJR4_9HYPH</name>
<dbReference type="InterPro" id="IPR003033">
    <property type="entry name" value="SCP2_sterol-bd_dom"/>
</dbReference>
<protein>
    <submittedName>
        <fullName evidence="2">Sterol-binding protein</fullName>
    </submittedName>
</protein>
<dbReference type="SUPFAM" id="SSF55718">
    <property type="entry name" value="SCP-like"/>
    <property type="match status" value="1"/>
</dbReference>
<dbReference type="InterPro" id="IPR036527">
    <property type="entry name" value="SCP2_sterol-bd_dom_sf"/>
</dbReference>
<dbReference type="EMBL" id="BMHH01000015">
    <property type="protein sequence ID" value="GGB02622.1"/>
    <property type="molecule type" value="Genomic_DNA"/>
</dbReference>
<sequence>MLRAMTDTSAIPVLPGALRLALAPLPLPPLEFALQRLVASVGRRKPGLFARLGAQGKKTFLIDPTDLPFVFRLIPARDTPRIEARRRYQCGEWEARIAGNLSALLGMLHGAADGDALFFSRDIVIEGDTEAVLALRNALDDAELDLAAEMAAMLGGSRIIERATRNLVPVASRLTGLPLTRCDRS</sequence>
<feature type="domain" description="SCP2" evidence="1">
    <location>
        <begin position="56"/>
        <end position="140"/>
    </location>
</feature>
<dbReference type="Proteomes" id="UP000646478">
    <property type="component" value="Unassembled WGS sequence"/>
</dbReference>
<evidence type="ECO:0000313" key="3">
    <source>
        <dbReference type="Proteomes" id="UP000646478"/>
    </source>
</evidence>
<reference evidence="2" key="1">
    <citation type="journal article" date="2014" name="Int. J. Syst. Evol. Microbiol.">
        <title>Complete genome sequence of Corynebacterium casei LMG S-19264T (=DSM 44701T), isolated from a smear-ripened cheese.</title>
        <authorList>
            <consortium name="US DOE Joint Genome Institute (JGI-PGF)"/>
            <person name="Walter F."/>
            <person name="Albersmeier A."/>
            <person name="Kalinowski J."/>
            <person name="Ruckert C."/>
        </authorList>
    </citation>
    <scope>NUCLEOTIDE SEQUENCE</scope>
    <source>
        <strain evidence="2">CGMCC 1.15082</strain>
    </source>
</reference>
<proteinExistence type="predicted"/>